<comment type="caution">
    <text evidence="2">The sequence shown here is derived from an EMBL/GenBank/DDBJ whole genome shotgun (WGS) entry which is preliminary data.</text>
</comment>
<dbReference type="SUPFAM" id="SSF51556">
    <property type="entry name" value="Metallo-dependent hydrolases"/>
    <property type="match status" value="1"/>
</dbReference>
<reference evidence="3" key="1">
    <citation type="journal article" date="2019" name="Int. J. Syst. Evol. Microbiol.">
        <title>The Global Catalogue of Microorganisms (GCM) 10K type strain sequencing project: providing services to taxonomists for standard genome sequencing and annotation.</title>
        <authorList>
            <consortium name="The Broad Institute Genomics Platform"/>
            <consortium name="The Broad Institute Genome Sequencing Center for Infectious Disease"/>
            <person name="Wu L."/>
            <person name="Ma J."/>
        </authorList>
    </citation>
    <scope>NUCLEOTIDE SEQUENCE [LARGE SCALE GENOMIC DNA]</scope>
    <source>
        <strain evidence="3">JCM 16898</strain>
    </source>
</reference>
<name>A0ABP6XWG2_9PSEU</name>
<sequence length="286" mass="30116">MTAVSEPPSIPGFRPDVRDPGWDVGDGGWDTHAHVFGPAADFPYAAGRTYTPPDSTPADYLRTLDALGLSHGVLVQPSCYGTDNSRLLAALAAHPARFRGVVDLDLLATAEEDLRGLAGVCGLRLRWPQTADRIGEILPRLRTLGWHADVLLDHSDSAPALIDAVAGSGVRVVVEAMGSPRAGDTVSGRGFSALREWLSAGEGWVKLSHPYAIDGLGPGPYPHAGRFAGALVETAPDRCVWGSDWPHPMKEGPVPEDGGLLGLLVQWAGGAAAARSILTTNPLSLY</sequence>
<dbReference type="Gene3D" id="3.20.20.140">
    <property type="entry name" value="Metal-dependent hydrolases"/>
    <property type="match status" value="1"/>
</dbReference>
<dbReference type="EMBL" id="BAAAZN010000018">
    <property type="protein sequence ID" value="GAA3573640.1"/>
    <property type="molecule type" value="Genomic_DNA"/>
</dbReference>
<evidence type="ECO:0000313" key="2">
    <source>
        <dbReference type="EMBL" id="GAA3573640.1"/>
    </source>
</evidence>
<dbReference type="InterPro" id="IPR052358">
    <property type="entry name" value="Aro_Compnd_Degr_Hydrolases"/>
</dbReference>
<evidence type="ECO:0000259" key="1">
    <source>
        <dbReference type="Pfam" id="PF04909"/>
    </source>
</evidence>
<evidence type="ECO:0000313" key="3">
    <source>
        <dbReference type="Proteomes" id="UP001500689"/>
    </source>
</evidence>
<dbReference type="InterPro" id="IPR032466">
    <property type="entry name" value="Metal_Hydrolase"/>
</dbReference>
<dbReference type="RefSeq" id="WP_344867195.1">
    <property type="nucleotide sequence ID" value="NZ_BAAAZN010000018.1"/>
</dbReference>
<organism evidence="2 3">
    <name type="scientific">Amycolatopsis ultiminotia</name>
    <dbReference type="NCBI Taxonomy" id="543629"/>
    <lineage>
        <taxon>Bacteria</taxon>
        <taxon>Bacillati</taxon>
        <taxon>Actinomycetota</taxon>
        <taxon>Actinomycetes</taxon>
        <taxon>Pseudonocardiales</taxon>
        <taxon>Pseudonocardiaceae</taxon>
        <taxon>Amycolatopsis</taxon>
    </lineage>
</organism>
<proteinExistence type="predicted"/>
<keyword evidence="3" id="KW-1185">Reference proteome</keyword>
<dbReference type="Pfam" id="PF04909">
    <property type="entry name" value="Amidohydro_2"/>
    <property type="match status" value="1"/>
</dbReference>
<dbReference type="InterPro" id="IPR006680">
    <property type="entry name" value="Amidohydro-rel"/>
</dbReference>
<protein>
    <submittedName>
        <fullName evidence="2">Amidohydrolase family protein</fullName>
    </submittedName>
</protein>
<dbReference type="Proteomes" id="UP001500689">
    <property type="component" value="Unassembled WGS sequence"/>
</dbReference>
<dbReference type="PANTHER" id="PTHR35563">
    <property type="entry name" value="BARREL METAL-DEPENDENT HYDROLASE, PUTATIVE (AFU_ORTHOLOGUE AFUA_1G16240)-RELATED"/>
    <property type="match status" value="1"/>
</dbReference>
<gene>
    <name evidence="2" type="ORF">GCM10022222_67530</name>
</gene>
<dbReference type="PANTHER" id="PTHR35563:SF2">
    <property type="entry name" value="BARREL METAL-DEPENDENT HYDROLASE, PUTATIVE (AFU_ORTHOLOGUE AFUA_1G16240)-RELATED"/>
    <property type="match status" value="1"/>
</dbReference>
<accession>A0ABP6XWG2</accession>
<feature type="domain" description="Amidohydrolase-related" evidence="1">
    <location>
        <begin position="29"/>
        <end position="286"/>
    </location>
</feature>